<organism evidence="1">
    <name type="scientific">marine sediment metagenome</name>
    <dbReference type="NCBI Taxonomy" id="412755"/>
    <lineage>
        <taxon>unclassified sequences</taxon>
        <taxon>metagenomes</taxon>
        <taxon>ecological metagenomes</taxon>
    </lineage>
</organism>
<dbReference type="AlphaFoldDB" id="X0XUK8"/>
<reference evidence="1" key="1">
    <citation type="journal article" date="2014" name="Front. Microbiol.">
        <title>High frequency of phylogenetically diverse reductive dehalogenase-homologous genes in deep subseafloor sedimentary metagenomes.</title>
        <authorList>
            <person name="Kawai M."/>
            <person name="Futagami T."/>
            <person name="Toyoda A."/>
            <person name="Takaki Y."/>
            <person name="Nishi S."/>
            <person name="Hori S."/>
            <person name="Arai W."/>
            <person name="Tsubouchi T."/>
            <person name="Morono Y."/>
            <person name="Uchiyama I."/>
            <person name="Ito T."/>
            <person name="Fujiyama A."/>
            <person name="Inagaki F."/>
            <person name="Takami H."/>
        </authorList>
    </citation>
    <scope>NUCLEOTIDE SEQUENCE</scope>
    <source>
        <strain evidence="1">Expedition CK06-06</strain>
    </source>
</reference>
<gene>
    <name evidence="1" type="ORF">S01H1_80345</name>
</gene>
<proteinExistence type="predicted"/>
<feature type="non-terminal residue" evidence="1">
    <location>
        <position position="1"/>
    </location>
</feature>
<dbReference type="EMBL" id="BARS01054248">
    <property type="protein sequence ID" value="GAG47010.1"/>
    <property type="molecule type" value="Genomic_DNA"/>
</dbReference>
<comment type="caution">
    <text evidence="1">The sequence shown here is derived from an EMBL/GenBank/DDBJ whole genome shotgun (WGS) entry which is preliminary data.</text>
</comment>
<accession>X0XUK8</accession>
<evidence type="ECO:0000313" key="1">
    <source>
        <dbReference type="EMBL" id="GAG47010.1"/>
    </source>
</evidence>
<protein>
    <submittedName>
        <fullName evidence="1">Uncharacterized protein</fullName>
    </submittedName>
</protein>
<name>X0XUK8_9ZZZZ</name>
<sequence length="34" mass="4112">RKIEKTIDYVLKFKLNDFGQEKEIKEKGLLVIQF</sequence>